<accession>A0A7W8MRF5</accession>
<sequence>MIFRSKSRPEDPQTEDVPVTAPLPFPRLAQHHEDDAESTLIKTVGWISAGLGAVALGLFVGRELRQRYKFNRRTPYDFYAHSGDEKDVDFGLGI</sequence>
<proteinExistence type="predicted"/>
<gene>
    <name evidence="3" type="ORF">HDF09_001916</name>
</gene>
<organism evidence="3 4">
    <name type="scientific">Tunturiibacter empetritectus</name>
    <dbReference type="NCBI Taxonomy" id="3069691"/>
    <lineage>
        <taxon>Bacteria</taxon>
        <taxon>Pseudomonadati</taxon>
        <taxon>Acidobacteriota</taxon>
        <taxon>Terriglobia</taxon>
        <taxon>Terriglobales</taxon>
        <taxon>Acidobacteriaceae</taxon>
        <taxon>Tunturiibacter</taxon>
    </lineage>
</organism>
<dbReference type="EMBL" id="JACHDY010000002">
    <property type="protein sequence ID" value="MBB5317247.1"/>
    <property type="molecule type" value="Genomic_DNA"/>
</dbReference>
<keyword evidence="2" id="KW-0812">Transmembrane</keyword>
<protein>
    <submittedName>
        <fullName evidence="3">Uncharacterized protein</fullName>
    </submittedName>
</protein>
<evidence type="ECO:0000313" key="4">
    <source>
        <dbReference type="Proteomes" id="UP000568106"/>
    </source>
</evidence>
<reference evidence="3" key="1">
    <citation type="submission" date="2020-08" db="EMBL/GenBank/DDBJ databases">
        <title>Genomic Encyclopedia of Type Strains, Phase IV (KMG-V): Genome sequencing to study the core and pangenomes of soil and plant-associated prokaryotes.</title>
        <authorList>
            <person name="Whitman W."/>
        </authorList>
    </citation>
    <scope>NUCLEOTIDE SEQUENCE [LARGE SCALE GENOMIC DNA]</scope>
    <source>
        <strain evidence="3">M8UP27</strain>
    </source>
</reference>
<name>A0A7W8MRF5_9BACT</name>
<evidence type="ECO:0000256" key="2">
    <source>
        <dbReference type="SAM" id="Phobius"/>
    </source>
</evidence>
<dbReference type="AlphaFoldDB" id="A0A7W8MRF5"/>
<feature type="transmembrane region" description="Helical" evidence="2">
    <location>
        <begin position="44"/>
        <end position="64"/>
    </location>
</feature>
<evidence type="ECO:0000313" key="3">
    <source>
        <dbReference type="EMBL" id="MBB5317247.1"/>
    </source>
</evidence>
<keyword evidence="2" id="KW-0472">Membrane</keyword>
<dbReference type="Proteomes" id="UP000568106">
    <property type="component" value="Unassembled WGS sequence"/>
</dbReference>
<evidence type="ECO:0000256" key="1">
    <source>
        <dbReference type="SAM" id="MobiDB-lite"/>
    </source>
</evidence>
<keyword evidence="4" id="KW-1185">Reference proteome</keyword>
<keyword evidence="2" id="KW-1133">Transmembrane helix</keyword>
<comment type="caution">
    <text evidence="3">The sequence shown here is derived from an EMBL/GenBank/DDBJ whole genome shotgun (WGS) entry which is preliminary data.</text>
</comment>
<feature type="region of interest" description="Disordered" evidence="1">
    <location>
        <begin position="1"/>
        <end position="22"/>
    </location>
</feature>